<feature type="transmembrane region" description="Helical" evidence="6">
    <location>
        <begin position="207"/>
        <end position="229"/>
    </location>
</feature>
<feature type="transmembrane region" description="Helical" evidence="6">
    <location>
        <begin position="1279"/>
        <end position="1299"/>
    </location>
</feature>
<evidence type="ECO:0000313" key="9">
    <source>
        <dbReference type="Proteomes" id="UP000708208"/>
    </source>
</evidence>
<comment type="caution">
    <text evidence="8">The sequence shown here is derived from an EMBL/GenBank/DDBJ whole genome shotgun (WGS) entry which is preliminary data.</text>
</comment>
<dbReference type="InterPro" id="IPR028823">
    <property type="entry name" value="NALCN"/>
</dbReference>
<dbReference type="EMBL" id="CAJVCH010551437">
    <property type="protein sequence ID" value="CAG7829434.1"/>
    <property type="molecule type" value="Genomic_DNA"/>
</dbReference>
<feature type="transmembrane region" description="Helical" evidence="6">
    <location>
        <begin position="990"/>
        <end position="1007"/>
    </location>
</feature>
<evidence type="ECO:0000256" key="3">
    <source>
        <dbReference type="ARBA" id="ARBA00022989"/>
    </source>
</evidence>
<dbReference type="Proteomes" id="UP000708208">
    <property type="component" value="Unassembled WGS sequence"/>
</dbReference>
<comment type="subcellular location">
    <subcellularLocation>
        <location evidence="1">Membrane</location>
        <topology evidence="1">Multi-pass membrane protein</topology>
    </subcellularLocation>
</comment>
<feature type="transmembrane region" description="Helical" evidence="6">
    <location>
        <begin position="537"/>
        <end position="559"/>
    </location>
</feature>
<feature type="transmembrane region" description="Helical" evidence="6">
    <location>
        <begin position="455"/>
        <end position="477"/>
    </location>
</feature>
<protein>
    <recommendedName>
        <fullName evidence="7">Ion transport domain-containing protein</fullName>
    </recommendedName>
</protein>
<feature type="region of interest" description="Disordered" evidence="5">
    <location>
        <begin position="1702"/>
        <end position="1799"/>
    </location>
</feature>
<feature type="domain" description="Ion transport" evidence="7">
    <location>
        <begin position="412"/>
        <end position="636"/>
    </location>
</feature>
<dbReference type="FunFam" id="1.10.287.70:FF:000066">
    <property type="entry name" value="Sodium leak channel non-selective protein"/>
    <property type="match status" value="1"/>
</dbReference>
<feature type="compositionally biased region" description="Low complexity" evidence="5">
    <location>
        <begin position="1770"/>
        <end position="1781"/>
    </location>
</feature>
<evidence type="ECO:0000256" key="5">
    <source>
        <dbReference type="SAM" id="MobiDB-lite"/>
    </source>
</evidence>
<gene>
    <name evidence="8" type="ORF">AFUS01_LOCUS39296</name>
</gene>
<evidence type="ECO:0000256" key="2">
    <source>
        <dbReference type="ARBA" id="ARBA00022692"/>
    </source>
</evidence>
<reference evidence="8" key="1">
    <citation type="submission" date="2021-06" db="EMBL/GenBank/DDBJ databases">
        <authorList>
            <person name="Hodson N. C."/>
            <person name="Mongue J. A."/>
            <person name="Jaron S. K."/>
        </authorList>
    </citation>
    <scope>NUCLEOTIDE SEQUENCE</scope>
</reference>
<feature type="transmembrane region" description="Helical" evidence="6">
    <location>
        <begin position="915"/>
        <end position="939"/>
    </location>
</feature>
<dbReference type="GO" id="GO:0005886">
    <property type="term" value="C:plasma membrane"/>
    <property type="evidence" value="ECO:0007669"/>
    <property type="project" value="TreeGrafter"/>
</dbReference>
<dbReference type="Pfam" id="PF00520">
    <property type="entry name" value="Ion_trans"/>
    <property type="match status" value="4"/>
</dbReference>
<dbReference type="FunFam" id="1.10.287.70:FF:000061">
    <property type="entry name" value="Sodium leak channel non-selective protein"/>
    <property type="match status" value="1"/>
</dbReference>
<feature type="transmembrane region" description="Helical" evidence="6">
    <location>
        <begin position="1169"/>
        <end position="1192"/>
    </location>
</feature>
<sequence length="1823" mass="209715">MQTCRDGDRTEWSWWHEPSQFRLLVPWPKIDFKMLGRKQSLRPEPILADYGPDETLNESADIEWTWIRRLLRLSALVSLVSVCLNTPRTFDRHRFLQYGTFGADLVVTFLFTAEMIAKMHHRGIIRGPNAYFRDRWCRFDASMVFFLWVSIILQMFEMVNLAPEYSYLSILRAPRPLIMIRFIRVFLKFSMPKSRINQIFKRSSQQIYNVTLFFLFFMSLYGLLGVQFFGELRNHCVLEGTNHSKITINSLAIPDTYCSTDKESGYQCPQGMECMRLKISKYKQGFAGFDEFATSIFTVYQAASQEGWVYVMHRAVDSLPGWRAPLYFVTMIFFLAWLVKNVFIAVITETFNEIRVQFQQMWGTRGSGRLTDDNATKIITGNDTGWKIVQIDGDKQRGLAPWFFQVVLTSAAFRLLGMGAILANAVVTATMHFTIEDNNDNRGSIMDKYYHIEMGFTAFFCVEAMFKIWCLGLRGYIRQSIHKFELLLAIGTTIRLIPMLYQTEFTYFQVLRVVRLIKASPMLEDFVHKIFGPGKKLGSLVIFTMCLLIITSSISMQLFCYLEEFTKFETFPEAFMSMFQILTQEAWVEVMDETMVRTSDTLAPIVAVYFILYHLFVTLIVLSLFVAVILDNLQLDEDIKKLKQLKFREQSAEIKETLPWRLRIFERFPDSPRMARLNKLPSDFILPKVRESFMRQFVSEVEDEDNINPVILGNHKLNWCEDDPLLYRKQKILKLLTPTLRLRSMNKLLKRYFVTALVSDSNNQRMVLGDSGPIPIPTKPGLGPQGTINYKHRFDQRKSMRRSIRSGSLKMKQTYEHFLENGHPGALSRMLRSPHDIDIKLLQAKKQQAEMRRNQREEDLRENHPLFDTPLFSVPRESRFRRICQLIVSARYDPKLRDPITGQERKLKYKRLHNLLGLVTYLDWVMIFVTTLSCISMGFESPSFRVMKEPLLQLAEYGFVVMMSLELSLKILADGLVFTPNALLKDSAGILDLFIYIVSLVFVSWLPDEVPPASGAQALMVLRCLRPLRIYNLVPHMRKVVSELCRGFKEILLVSILLIVLMFVFASYGVQLFGGQLARCNDPNITSRVDCIGMFRRRIFVTKMRLDPGENETYPSLYVPRVWSNPRRFDFDNIGNAMLALFETLSFKGWLDIRDVLGKSVAPHGHHAVYIHVFVFLGCMIGLTLFVGVVIANYSENKGTALLTVDQRRWCDLKKRLKIAQPLHLPPRPDGHPVRAFAYDITQNIWFKRFIALQVLINSALLCIRWEKEGIATMRLSTISTVLTCIFLVEVLMKVIAFTLRGYWQSRRNRYDLFVTLMGVAWVIVWHLSTKNSDFLLTFGYTVIILRFFTITGKHATLKMLMLTVVVSVYKSFFIIMGMFLLIVFYGFAGVIMFGTVKYGEGLSRHANFGTATRGVAMLFRIVTGEDWNKIMHDCMIQPPYCTPGRNFWETDCGNKTAALAYFCSFYVIITYIVLNLLVAIIMENFTLFYSNEEDALLSYADIRNFQNTWNIVDIHQRGLIPVRRVKFILRLLRGRLEVDPQKDRLLFKHMCYELERLHNGEDVTFHDVLNMLSYRSVDIRKALQLEELLAREELEYIIEEEVAKQTIRCWLEGCLKRIRASNLANQKQHSSLLAGLRAETYLHTEPSAETTGSANFGLTPATPSLTGTALSSSSVTSPAAATSSAFDTVTQNTAPFVQQLSTTESQKAVPIKQKHGRSVDMSEVSVTNASSSSRSDSVSSGSDTKRLSFLVAGNNTTPGPPVTEPWEEQQSAQSFQTSTTKPPPTFGHKKSGELHPQGFYGRRLGDIRCWWGEIMTSEDHMD</sequence>
<evidence type="ECO:0000256" key="4">
    <source>
        <dbReference type="ARBA" id="ARBA00023136"/>
    </source>
</evidence>
<evidence type="ECO:0000256" key="1">
    <source>
        <dbReference type="ARBA" id="ARBA00004141"/>
    </source>
</evidence>
<dbReference type="OrthoDB" id="10069766at2759"/>
<feature type="transmembrane region" description="Helical" evidence="6">
    <location>
        <begin position="96"/>
        <end position="117"/>
    </location>
</feature>
<evidence type="ECO:0000256" key="6">
    <source>
        <dbReference type="SAM" id="Phobius"/>
    </source>
</evidence>
<name>A0A8J2LAT5_9HEXA</name>
<feature type="domain" description="Ion transport" evidence="7">
    <location>
        <begin position="1246"/>
        <end position="1493"/>
    </location>
</feature>
<keyword evidence="3 6" id="KW-1133">Transmembrane helix</keyword>
<feature type="domain" description="Ion transport" evidence="7">
    <location>
        <begin position="71"/>
        <end position="357"/>
    </location>
</feature>
<organism evidence="8 9">
    <name type="scientific">Allacma fusca</name>
    <dbReference type="NCBI Taxonomy" id="39272"/>
    <lineage>
        <taxon>Eukaryota</taxon>
        <taxon>Metazoa</taxon>
        <taxon>Ecdysozoa</taxon>
        <taxon>Arthropoda</taxon>
        <taxon>Hexapoda</taxon>
        <taxon>Collembola</taxon>
        <taxon>Symphypleona</taxon>
        <taxon>Sminthuridae</taxon>
        <taxon>Allacma</taxon>
    </lineage>
</organism>
<feature type="domain" description="Ion transport" evidence="7">
    <location>
        <begin position="921"/>
        <end position="1198"/>
    </location>
</feature>
<keyword evidence="4 6" id="KW-0472">Membrane</keyword>
<evidence type="ECO:0000313" key="8">
    <source>
        <dbReference type="EMBL" id="CAG7829434.1"/>
    </source>
</evidence>
<dbReference type="InterPro" id="IPR005821">
    <property type="entry name" value="Ion_trans_dom"/>
</dbReference>
<dbReference type="GO" id="GO:0005261">
    <property type="term" value="F:monoatomic cation channel activity"/>
    <property type="evidence" value="ECO:0007669"/>
    <property type="project" value="InterPro"/>
</dbReference>
<proteinExistence type="predicted"/>
<feature type="transmembrane region" description="Helical" evidence="6">
    <location>
        <begin position="1373"/>
        <end position="1395"/>
    </location>
</feature>
<feature type="compositionally biased region" description="Low complexity" evidence="5">
    <location>
        <begin position="1723"/>
        <end position="1743"/>
    </location>
</feature>
<dbReference type="FunFam" id="1.10.238.10:FF:000080">
    <property type="entry name" value="Sodium leak channel non-selective protein"/>
    <property type="match status" value="1"/>
</dbReference>
<feature type="transmembrane region" description="Helical" evidence="6">
    <location>
        <begin position="137"/>
        <end position="156"/>
    </location>
</feature>
<keyword evidence="2 6" id="KW-0812">Transmembrane</keyword>
<feature type="transmembrane region" description="Helical" evidence="6">
    <location>
        <begin position="415"/>
        <end position="435"/>
    </location>
</feature>
<dbReference type="PANTHER" id="PTHR46141:SF1">
    <property type="entry name" value="SODIUM LEAK CHANNEL NALCN"/>
    <property type="match status" value="1"/>
</dbReference>
<feature type="transmembrane region" description="Helical" evidence="6">
    <location>
        <begin position="1051"/>
        <end position="1070"/>
    </location>
</feature>
<feature type="transmembrane region" description="Helical" evidence="6">
    <location>
        <begin position="605"/>
        <end position="630"/>
    </location>
</feature>
<evidence type="ECO:0000259" key="7">
    <source>
        <dbReference type="Pfam" id="PF00520"/>
    </source>
</evidence>
<accession>A0A8J2LAT5</accession>
<feature type="transmembrane region" description="Helical" evidence="6">
    <location>
        <begin position="326"/>
        <end position="347"/>
    </location>
</feature>
<feature type="transmembrane region" description="Helical" evidence="6">
    <location>
        <begin position="1311"/>
        <end position="1329"/>
    </location>
</feature>
<dbReference type="GO" id="GO:0032230">
    <property type="term" value="P:positive regulation of synaptic transmission, GABAergic"/>
    <property type="evidence" value="ECO:0007669"/>
    <property type="project" value="TreeGrafter"/>
</dbReference>
<dbReference type="FunFam" id="1.20.120.350:FF:000030">
    <property type="entry name" value="sodium leak channel non-selective protein"/>
    <property type="match status" value="1"/>
</dbReference>
<dbReference type="PANTHER" id="PTHR46141">
    <property type="entry name" value="SODIUM LEAK CHANNEL NON-SELECTIVE PROTEIN"/>
    <property type="match status" value="1"/>
</dbReference>
<feature type="transmembrane region" description="Helical" evidence="6">
    <location>
        <begin position="1335"/>
        <end position="1352"/>
    </location>
</feature>
<keyword evidence="9" id="KW-1185">Reference proteome</keyword>
<dbReference type="GO" id="GO:0032224">
    <property type="term" value="P:positive regulation of synaptic transmission, cholinergic"/>
    <property type="evidence" value="ECO:0007669"/>
    <property type="project" value="TreeGrafter"/>
</dbReference>
<feature type="transmembrane region" description="Helical" evidence="6">
    <location>
        <begin position="1459"/>
        <end position="1482"/>
    </location>
</feature>